<keyword evidence="1" id="KW-0223">Dioxygenase</keyword>
<dbReference type="EC" id="1.14.20.-" evidence="1"/>
<dbReference type="EMBL" id="JACBZH010000001">
    <property type="protein sequence ID" value="NYH92093.1"/>
    <property type="molecule type" value="Genomic_DNA"/>
</dbReference>
<dbReference type="PANTHER" id="PTHR20883:SF46">
    <property type="entry name" value="PHYTANOYL-COA HYDROXYLASE"/>
    <property type="match status" value="1"/>
</dbReference>
<dbReference type="RefSeq" id="WP_179789560.1">
    <property type="nucleotide sequence ID" value="NZ_BAAARR010000001.1"/>
</dbReference>
<sequence>MDTTDAGARGNVGEVDDAGRVGNVGSAGKLGDVVRELTLADGEVAFYHQYGYLPLPGFVEPAAVEALRTETLDVLEANGVSRASLERASGVGDKLRQCSAYVAGSVLDDLINCPATLAVASRLVDGRAVRYLPFTAVKAGGGGGTFHLHQDNSYTRHDPAMGSINIWVALDDMTPDNGCLQIVPRSHLGEQLQARGSDDGDSHRQVDVDPATALPLRMRAGDAVAFSRWTVHGSGPNHTDRPRVAYALQYHREDVRWLDAQTGEWHLLTDTPRTNTEPVATLDHRTP</sequence>
<dbReference type="SUPFAM" id="SSF51197">
    <property type="entry name" value="Clavaminate synthase-like"/>
    <property type="match status" value="1"/>
</dbReference>
<gene>
    <name evidence="1" type="ORF">F4554_004731</name>
</gene>
<dbReference type="PANTHER" id="PTHR20883">
    <property type="entry name" value="PHYTANOYL-COA DIOXYGENASE DOMAIN CONTAINING 1"/>
    <property type="match status" value="1"/>
</dbReference>
<dbReference type="GO" id="GO:0016706">
    <property type="term" value="F:2-oxoglutarate-dependent dioxygenase activity"/>
    <property type="evidence" value="ECO:0007669"/>
    <property type="project" value="UniProtKB-ARBA"/>
</dbReference>
<dbReference type="Pfam" id="PF05721">
    <property type="entry name" value="PhyH"/>
    <property type="match status" value="1"/>
</dbReference>
<dbReference type="Gene3D" id="2.60.120.620">
    <property type="entry name" value="q2cbj1_9rhob like domain"/>
    <property type="match status" value="1"/>
</dbReference>
<dbReference type="InterPro" id="IPR008775">
    <property type="entry name" value="Phytyl_CoA_dOase-like"/>
</dbReference>
<proteinExistence type="predicted"/>
<organism evidence="1 2">
    <name type="scientific">Actinopolymorpha rutila</name>
    <dbReference type="NCBI Taxonomy" id="446787"/>
    <lineage>
        <taxon>Bacteria</taxon>
        <taxon>Bacillati</taxon>
        <taxon>Actinomycetota</taxon>
        <taxon>Actinomycetes</taxon>
        <taxon>Propionibacteriales</taxon>
        <taxon>Actinopolymorphaceae</taxon>
        <taxon>Actinopolymorpha</taxon>
    </lineage>
</organism>
<dbReference type="AlphaFoldDB" id="A0A852ZIL1"/>
<accession>A0A852ZIL1</accession>
<dbReference type="Proteomes" id="UP000579605">
    <property type="component" value="Unassembled WGS sequence"/>
</dbReference>
<protein>
    <submittedName>
        <fullName evidence="1">2-oxoglutarate-dependent dioxygenase</fullName>
        <ecNumber evidence="1">1.14.20.-</ecNumber>
    </submittedName>
</protein>
<comment type="caution">
    <text evidence="1">The sequence shown here is derived from an EMBL/GenBank/DDBJ whole genome shotgun (WGS) entry which is preliminary data.</text>
</comment>
<dbReference type="GO" id="GO:0005506">
    <property type="term" value="F:iron ion binding"/>
    <property type="evidence" value="ECO:0007669"/>
    <property type="project" value="UniProtKB-ARBA"/>
</dbReference>
<keyword evidence="2" id="KW-1185">Reference proteome</keyword>
<evidence type="ECO:0000313" key="1">
    <source>
        <dbReference type="EMBL" id="NYH92093.1"/>
    </source>
</evidence>
<reference evidence="1 2" key="1">
    <citation type="submission" date="2020-07" db="EMBL/GenBank/DDBJ databases">
        <title>Sequencing the genomes of 1000 actinobacteria strains.</title>
        <authorList>
            <person name="Klenk H.-P."/>
        </authorList>
    </citation>
    <scope>NUCLEOTIDE SEQUENCE [LARGE SCALE GENOMIC DNA]</scope>
    <source>
        <strain evidence="1 2">DSM 18448</strain>
    </source>
</reference>
<keyword evidence="1" id="KW-0560">Oxidoreductase</keyword>
<name>A0A852ZIL1_9ACTN</name>
<evidence type="ECO:0000313" key="2">
    <source>
        <dbReference type="Proteomes" id="UP000579605"/>
    </source>
</evidence>